<gene>
    <name evidence="1" type="ORF">DD728_15835</name>
</gene>
<evidence type="ECO:0000313" key="2">
    <source>
        <dbReference type="Proteomes" id="UP000263957"/>
    </source>
</evidence>
<accession>A0A356W9H7</accession>
<sequence length="152" mass="16094">MRTKVSFRLSPRALARVDDAARRHGLTHSGAAEYLLSGIMPARTRRGRAGAPGSSGTRCSPLLHAVVLLRAVHGLLAEHSPSLPPAVEDDLRLLCRTALTLVRAGATPKAGDNPLPVQPTDPGLTSVVQTPPSNDLILHILNTSQGRDDDHS</sequence>
<comment type="caution">
    <text evidence="1">The sequence shown here is derived from an EMBL/GenBank/DDBJ whole genome shotgun (WGS) entry which is preliminary data.</text>
</comment>
<reference evidence="1 2" key="1">
    <citation type="journal article" date="2018" name="Nat. Biotechnol.">
        <title>A standardized bacterial taxonomy based on genome phylogeny substantially revises the tree of life.</title>
        <authorList>
            <person name="Parks D.H."/>
            <person name="Chuvochina M."/>
            <person name="Waite D.W."/>
            <person name="Rinke C."/>
            <person name="Skarshewski A."/>
            <person name="Chaumeil P.A."/>
            <person name="Hugenholtz P."/>
        </authorList>
    </citation>
    <scope>NUCLEOTIDE SEQUENCE [LARGE SCALE GENOMIC DNA]</scope>
    <source>
        <strain evidence="1">UBA10378</strain>
    </source>
</reference>
<name>A0A356W9H7_9PROT</name>
<dbReference type="EMBL" id="DOGS01000319">
    <property type="protein sequence ID" value="HBQ50320.1"/>
    <property type="molecule type" value="Genomic_DNA"/>
</dbReference>
<proteinExistence type="predicted"/>
<organism evidence="1 2">
    <name type="scientific">Hyphomonas atlantica</name>
    <dbReference type="NCBI Taxonomy" id="1280948"/>
    <lineage>
        <taxon>Bacteria</taxon>
        <taxon>Pseudomonadati</taxon>
        <taxon>Pseudomonadota</taxon>
        <taxon>Alphaproteobacteria</taxon>
        <taxon>Hyphomonadales</taxon>
        <taxon>Hyphomonadaceae</taxon>
        <taxon>Hyphomonas</taxon>
    </lineage>
</organism>
<protein>
    <submittedName>
        <fullName evidence="1">Uncharacterized protein</fullName>
    </submittedName>
</protein>
<dbReference type="Proteomes" id="UP000263957">
    <property type="component" value="Unassembled WGS sequence"/>
</dbReference>
<evidence type="ECO:0000313" key="1">
    <source>
        <dbReference type="EMBL" id="HBQ50320.1"/>
    </source>
</evidence>
<dbReference type="AlphaFoldDB" id="A0A356W9H7"/>